<comment type="subunit">
    <text evidence="2 4">Homodimer.</text>
</comment>
<evidence type="ECO:0000256" key="1">
    <source>
        <dbReference type="ARBA" id="ARBA00010746"/>
    </source>
</evidence>
<dbReference type="OrthoDB" id="674221at2759"/>
<evidence type="ECO:0000256" key="2">
    <source>
        <dbReference type="ARBA" id="ARBA00011738"/>
    </source>
</evidence>
<accession>A0A9Q0HZC5</accession>
<dbReference type="AlphaFoldDB" id="A0A9Q0HZC5"/>
<keyword evidence="3 4" id="KW-0964">Secreted</keyword>
<dbReference type="InterPro" id="IPR004265">
    <property type="entry name" value="Dirigent"/>
</dbReference>
<sequence length="144" mass="15611">MKLNTRRRCGGSYSYQSRGGSSTGSGGARAPPNAVEPMERGPKAKVIGRAQGLHFQAGMKTKMWDNSFSIVFEKGRFKANTSLQVMGPVVENGEWAIVGGTGEFALARGVISKKLIQQKRHGNVMELDIHAFYSPGISWNLGKP</sequence>
<dbReference type="InterPro" id="IPR044859">
    <property type="entry name" value="Allene_oxi_cyc_Dirigent"/>
</dbReference>
<dbReference type="PANTHER" id="PTHR21495">
    <property type="entry name" value="NUCLEOPORIN-RELATED"/>
    <property type="match status" value="1"/>
</dbReference>
<evidence type="ECO:0000256" key="4">
    <source>
        <dbReference type="RuleBase" id="RU363099"/>
    </source>
</evidence>
<dbReference type="Gene3D" id="2.40.480.10">
    <property type="entry name" value="Allene oxide cyclase-like"/>
    <property type="match status" value="1"/>
</dbReference>
<evidence type="ECO:0000313" key="7">
    <source>
        <dbReference type="Proteomes" id="UP001151287"/>
    </source>
</evidence>
<proteinExistence type="inferred from homology"/>
<keyword evidence="7" id="KW-1185">Reference proteome</keyword>
<dbReference type="Pfam" id="PF03018">
    <property type="entry name" value="Dirigent"/>
    <property type="match status" value="1"/>
</dbReference>
<comment type="function">
    <text evidence="4">Dirigent proteins impart stereoselectivity on the phenoxy radical-coupling reaction, yielding optically active lignans from two molecules of coniferyl alcohol in the biosynthesis of lignans, flavonolignans, and alkaloids and thus plays a central role in plant secondary metabolism.</text>
</comment>
<dbReference type="GO" id="GO:0009699">
    <property type="term" value="P:phenylpropanoid biosynthetic process"/>
    <property type="evidence" value="ECO:0007669"/>
    <property type="project" value="UniProtKB-ARBA"/>
</dbReference>
<evidence type="ECO:0000256" key="3">
    <source>
        <dbReference type="ARBA" id="ARBA00022525"/>
    </source>
</evidence>
<feature type="region of interest" description="Disordered" evidence="5">
    <location>
        <begin position="1"/>
        <end position="40"/>
    </location>
</feature>
<dbReference type="EMBL" id="JAMQYH010000001">
    <property type="protein sequence ID" value="KAJ1704324.1"/>
    <property type="molecule type" value="Genomic_DNA"/>
</dbReference>
<gene>
    <name evidence="6" type="ORF">LUZ63_004103</name>
</gene>
<evidence type="ECO:0000256" key="5">
    <source>
        <dbReference type="SAM" id="MobiDB-lite"/>
    </source>
</evidence>
<feature type="compositionally biased region" description="Low complexity" evidence="5">
    <location>
        <begin position="10"/>
        <end position="20"/>
    </location>
</feature>
<reference evidence="6" key="1">
    <citation type="journal article" date="2022" name="Cell">
        <title>Repeat-based holocentromeres influence genome architecture and karyotype evolution.</title>
        <authorList>
            <person name="Hofstatter P.G."/>
            <person name="Thangavel G."/>
            <person name="Lux T."/>
            <person name="Neumann P."/>
            <person name="Vondrak T."/>
            <person name="Novak P."/>
            <person name="Zhang M."/>
            <person name="Costa L."/>
            <person name="Castellani M."/>
            <person name="Scott A."/>
            <person name="Toegelov H."/>
            <person name="Fuchs J."/>
            <person name="Mata-Sucre Y."/>
            <person name="Dias Y."/>
            <person name="Vanzela A.L.L."/>
            <person name="Huettel B."/>
            <person name="Almeida C.C.S."/>
            <person name="Simkova H."/>
            <person name="Souza G."/>
            <person name="Pedrosa-Harand A."/>
            <person name="Macas J."/>
            <person name="Mayer K.F.X."/>
            <person name="Houben A."/>
            <person name="Marques A."/>
        </authorList>
    </citation>
    <scope>NUCLEOTIDE SEQUENCE</scope>
    <source>
        <strain evidence="6">RhyBre1mFocal</strain>
    </source>
</reference>
<dbReference type="GO" id="GO:0048046">
    <property type="term" value="C:apoplast"/>
    <property type="evidence" value="ECO:0007669"/>
    <property type="project" value="UniProtKB-SubCell"/>
</dbReference>
<dbReference type="Proteomes" id="UP001151287">
    <property type="component" value="Unassembled WGS sequence"/>
</dbReference>
<keyword evidence="4" id="KW-0052">Apoplast</keyword>
<name>A0A9Q0HZC5_9POAL</name>
<comment type="subcellular location">
    <subcellularLocation>
        <location evidence="4">Secreted</location>
        <location evidence="4">Extracellular space</location>
        <location evidence="4">Apoplast</location>
    </subcellularLocation>
</comment>
<protein>
    <recommendedName>
        <fullName evidence="4">Dirigent protein</fullName>
    </recommendedName>
</protein>
<comment type="similarity">
    <text evidence="1 4">Belongs to the plant dirigent protein family.</text>
</comment>
<organism evidence="6 7">
    <name type="scientific">Rhynchospora breviuscula</name>
    <dbReference type="NCBI Taxonomy" id="2022672"/>
    <lineage>
        <taxon>Eukaryota</taxon>
        <taxon>Viridiplantae</taxon>
        <taxon>Streptophyta</taxon>
        <taxon>Embryophyta</taxon>
        <taxon>Tracheophyta</taxon>
        <taxon>Spermatophyta</taxon>
        <taxon>Magnoliopsida</taxon>
        <taxon>Liliopsida</taxon>
        <taxon>Poales</taxon>
        <taxon>Cyperaceae</taxon>
        <taxon>Cyperoideae</taxon>
        <taxon>Rhynchosporeae</taxon>
        <taxon>Rhynchospora</taxon>
    </lineage>
</organism>
<comment type="caution">
    <text evidence="6">The sequence shown here is derived from an EMBL/GenBank/DDBJ whole genome shotgun (WGS) entry which is preliminary data.</text>
</comment>
<evidence type="ECO:0000313" key="6">
    <source>
        <dbReference type="EMBL" id="KAJ1704324.1"/>
    </source>
</evidence>